<organism evidence="3 4">
    <name type="scientific">Streptomyces smyrnaeus</name>
    <dbReference type="NCBI Taxonomy" id="1387713"/>
    <lineage>
        <taxon>Bacteria</taxon>
        <taxon>Bacillati</taxon>
        <taxon>Actinomycetota</taxon>
        <taxon>Actinomycetes</taxon>
        <taxon>Kitasatosporales</taxon>
        <taxon>Streptomycetaceae</taxon>
        <taxon>Streptomyces</taxon>
    </lineage>
</organism>
<sequence>MTPRPRPSRRPPRLPTARVPVPDLPHVRGGTVSYPDPRYFGEHGEISATFRPATTAPDFVSMPTTTCDPGDLGDPGSCDAPRGTAYHYLSTTVSTGGEYGLYRVDMGPEAGGPGTHFHKAMSESFFILSGTMRLFDGRRWVDVTSGDYLYVPVGGLHAFRNESGEPASMLMLFAPGAPREEYFEGVTQLADLSEEERTEFFLRHDSYFV</sequence>
<dbReference type="InterPro" id="IPR014710">
    <property type="entry name" value="RmlC-like_jellyroll"/>
</dbReference>
<evidence type="ECO:0000259" key="2">
    <source>
        <dbReference type="Pfam" id="PF07883"/>
    </source>
</evidence>
<keyword evidence="4" id="KW-1185">Reference proteome</keyword>
<evidence type="ECO:0000313" key="4">
    <source>
        <dbReference type="Proteomes" id="UP000721954"/>
    </source>
</evidence>
<feature type="region of interest" description="Disordered" evidence="1">
    <location>
        <begin position="1"/>
        <end position="29"/>
    </location>
</feature>
<dbReference type="EMBL" id="JAFFZM010000007">
    <property type="protein sequence ID" value="MBO8199357.1"/>
    <property type="molecule type" value="Genomic_DNA"/>
</dbReference>
<feature type="compositionally biased region" description="Basic residues" evidence="1">
    <location>
        <begin position="1"/>
        <end position="12"/>
    </location>
</feature>
<dbReference type="Gene3D" id="2.60.120.10">
    <property type="entry name" value="Jelly Rolls"/>
    <property type="match status" value="1"/>
</dbReference>
<dbReference type="Proteomes" id="UP000721954">
    <property type="component" value="Unassembled WGS sequence"/>
</dbReference>
<dbReference type="SUPFAM" id="SSF51182">
    <property type="entry name" value="RmlC-like cupins"/>
    <property type="match status" value="1"/>
</dbReference>
<dbReference type="PANTHER" id="PTHR36440:SF1">
    <property type="entry name" value="PUTATIVE (AFU_ORTHOLOGUE AFUA_8G07350)-RELATED"/>
    <property type="match status" value="1"/>
</dbReference>
<accession>A0ABS3XWM4</accession>
<gene>
    <name evidence="3" type="ORF">JW613_13755</name>
</gene>
<dbReference type="InterPro" id="IPR013096">
    <property type="entry name" value="Cupin_2"/>
</dbReference>
<protein>
    <submittedName>
        <fullName evidence="3">Cupin domain-containing protein</fullName>
    </submittedName>
</protein>
<dbReference type="PANTHER" id="PTHR36440">
    <property type="entry name" value="PUTATIVE (AFU_ORTHOLOGUE AFUA_8G07350)-RELATED"/>
    <property type="match status" value="1"/>
</dbReference>
<dbReference type="Pfam" id="PF07883">
    <property type="entry name" value="Cupin_2"/>
    <property type="match status" value="1"/>
</dbReference>
<feature type="domain" description="Cupin type-2" evidence="2">
    <location>
        <begin position="103"/>
        <end position="173"/>
    </location>
</feature>
<dbReference type="InterPro" id="IPR011051">
    <property type="entry name" value="RmlC_Cupin_sf"/>
</dbReference>
<reference evidence="3 4" key="1">
    <citation type="submission" date="2021-02" db="EMBL/GenBank/DDBJ databases">
        <title>Streptomyces spirodelae sp. nov., isolated from duckweed.</title>
        <authorList>
            <person name="Saimee Y."/>
            <person name="Duangmal K."/>
        </authorList>
    </citation>
    <scope>NUCLEOTIDE SEQUENCE [LARGE SCALE GENOMIC DNA]</scope>
    <source>
        <strain evidence="3 4">DSM 42105</strain>
    </source>
</reference>
<comment type="caution">
    <text evidence="3">The sequence shown here is derived from an EMBL/GenBank/DDBJ whole genome shotgun (WGS) entry which is preliminary data.</text>
</comment>
<evidence type="ECO:0000313" key="3">
    <source>
        <dbReference type="EMBL" id="MBO8199357.1"/>
    </source>
</evidence>
<evidence type="ECO:0000256" key="1">
    <source>
        <dbReference type="SAM" id="MobiDB-lite"/>
    </source>
</evidence>
<proteinExistence type="predicted"/>
<name>A0ABS3XWM4_9ACTN</name>
<dbReference type="InterPro" id="IPR053146">
    <property type="entry name" value="QDO-like"/>
</dbReference>